<dbReference type="GO" id="GO:0004781">
    <property type="term" value="F:sulfate adenylyltransferase (ATP) activity"/>
    <property type="evidence" value="ECO:0007669"/>
    <property type="project" value="TreeGrafter"/>
</dbReference>
<dbReference type="NCBIfam" id="TIGR00455">
    <property type="entry name" value="apsK"/>
    <property type="match status" value="1"/>
</dbReference>
<dbReference type="EMBL" id="QZKU01000112">
    <property type="protein sequence ID" value="RJP17691.1"/>
    <property type="molecule type" value="Genomic_DNA"/>
</dbReference>
<dbReference type="GO" id="GO:0004020">
    <property type="term" value="F:adenylylsulfate kinase activity"/>
    <property type="evidence" value="ECO:0007669"/>
    <property type="project" value="UniProtKB-UniRule"/>
</dbReference>
<dbReference type="GO" id="GO:0010134">
    <property type="term" value="P:sulfate assimilation via adenylyl sulfate reduction"/>
    <property type="evidence" value="ECO:0007669"/>
    <property type="project" value="TreeGrafter"/>
</dbReference>
<evidence type="ECO:0000256" key="2">
    <source>
        <dbReference type="ARBA" id="ARBA00012121"/>
    </source>
</evidence>
<keyword evidence="5 6" id="KW-0067">ATP-binding</keyword>
<feature type="domain" description="APS kinase" evidence="8">
    <location>
        <begin position="2"/>
        <end position="149"/>
    </location>
</feature>
<dbReference type="AlphaFoldDB" id="A0A3A4NQB5"/>
<comment type="function">
    <text evidence="6 7">Catalyzes the synthesis of activated sulfate.</text>
</comment>
<evidence type="ECO:0000256" key="6">
    <source>
        <dbReference type="HAMAP-Rule" id="MF_00065"/>
    </source>
</evidence>
<reference evidence="9 10" key="1">
    <citation type="journal article" date="2017" name="ISME J.">
        <title>Energy and carbon metabolisms in a deep terrestrial subsurface fluid microbial community.</title>
        <authorList>
            <person name="Momper L."/>
            <person name="Jungbluth S.P."/>
            <person name="Lee M.D."/>
            <person name="Amend J.P."/>
        </authorList>
    </citation>
    <scope>NUCLEOTIDE SEQUENCE [LARGE SCALE GENOMIC DNA]</scope>
    <source>
        <strain evidence="9">SURF_5</strain>
    </source>
</reference>
<dbReference type="Gene3D" id="3.40.50.300">
    <property type="entry name" value="P-loop containing nucleotide triphosphate hydrolases"/>
    <property type="match status" value="1"/>
</dbReference>
<dbReference type="HAMAP" id="MF_00065">
    <property type="entry name" value="Adenylyl_sulf_kinase"/>
    <property type="match status" value="1"/>
</dbReference>
<evidence type="ECO:0000313" key="9">
    <source>
        <dbReference type="EMBL" id="RJP17691.1"/>
    </source>
</evidence>
<comment type="pathway">
    <text evidence="6 7">Sulfur metabolism; hydrogen sulfide biosynthesis; sulfite from sulfate: step 2/3.</text>
</comment>
<name>A0A3A4NQB5_ABYX5</name>
<proteinExistence type="inferred from homology"/>
<dbReference type="InterPro" id="IPR050512">
    <property type="entry name" value="Sulf_AdTrans/APS_kinase"/>
</dbReference>
<dbReference type="NCBIfam" id="NF003013">
    <property type="entry name" value="PRK03846.1"/>
    <property type="match status" value="1"/>
</dbReference>
<dbReference type="PANTHER" id="PTHR42700:SF1">
    <property type="entry name" value="SULFATE ADENYLYLTRANSFERASE"/>
    <property type="match status" value="1"/>
</dbReference>
<comment type="similarity">
    <text evidence="6 7">Belongs to the APS kinase family.</text>
</comment>
<dbReference type="Pfam" id="PF01583">
    <property type="entry name" value="APS_kinase"/>
    <property type="match status" value="1"/>
</dbReference>
<dbReference type="GO" id="GO:0005737">
    <property type="term" value="C:cytoplasm"/>
    <property type="evidence" value="ECO:0007669"/>
    <property type="project" value="TreeGrafter"/>
</dbReference>
<keyword evidence="4 6" id="KW-0547">Nucleotide-binding</keyword>
<protein>
    <recommendedName>
        <fullName evidence="2 6">Adenylyl-sulfate kinase</fullName>
        <ecNumber evidence="2 6">2.7.1.25</ecNumber>
    </recommendedName>
    <alternativeName>
        <fullName evidence="6">APS kinase</fullName>
    </alternativeName>
    <alternativeName>
        <fullName evidence="6">ATP adenosine-5'-phosphosulfate 3'-phosphotransferase</fullName>
    </alternativeName>
    <alternativeName>
        <fullName evidence="6">Adenosine-5'-phosphosulfate kinase</fullName>
    </alternativeName>
</protein>
<sequence>MRGFTLWFTGMSGAGKTTLSRMVEETLLERGMRVEVLDGDVIRNNLSQGLGFSKKDRDINIRRIGFVCHLLTRNDVVAIAAAISPYREIRSENRNLIKSYVEIFCKCPLDVLKERDPKGLYKKVEKGEIKQFTGIDDPYEEPLDAEIILETDKETVEQSFNKIIRTLELMNYIPPSGIEDEYTEEEEEKIKERLRSLGYI</sequence>
<evidence type="ECO:0000256" key="7">
    <source>
        <dbReference type="RuleBase" id="RU004347"/>
    </source>
</evidence>
<evidence type="ECO:0000259" key="8">
    <source>
        <dbReference type="Pfam" id="PF01583"/>
    </source>
</evidence>
<dbReference type="EC" id="2.7.1.25" evidence="2 6"/>
<evidence type="ECO:0000256" key="1">
    <source>
        <dbReference type="ARBA" id="ARBA00001823"/>
    </source>
</evidence>
<evidence type="ECO:0000256" key="3">
    <source>
        <dbReference type="ARBA" id="ARBA00022679"/>
    </source>
</evidence>
<dbReference type="NCBIfam" id="NF002059">
    <property type="entry name" value="PRK00889.1"/>
    <property type="match status" value="1"/>
</dbReference>
<comment type="caution">
    <text evidence="9">The sequence shown here is derived from an EMBL/GenBank/DDBJ whole genome shotgun (WGS) entry which is preliminary data.</text>
</comment>
<dbReference type="GO" id="GO:0005524">
    <property type="term" value="F:ATP binding"/>
    <property type="evidence" value="ECO:0007669"/>
    <property type="project" value="UniProtKB-UniRule"/>
</dbReference>
<keyword evidence="6" id="KW-0597">Phosphoprotein</keyword>
<dbReference type="InterPro" id="IPR002891">
    <property type="entry name" value="APS"/>
</dbReference>
<evidence type="ECO:0000256" key="5">
    <source>
        <dbReference type="ARBA" id="ARBA00022840"/>
    </source>
</evidence>
<dbReference type="GO" id="GO:0070814">
    <property type="term" value="P:hydrogen sulfide biosynthetic process"/>
    <property type="evidence" value="ECO:0007669"/>
    <property type="project" value="UniProtKB-UniRule"/>
</dbReference>
<dbReference type="Proteomes" id="UP000265882">
    <property type="component" value="Unassembled WGS sequence"/>
</dbReference>
<feature type="active site" description="Phosphoserine intermediate" evidence="6">
    <location>
        <position position="84"/>
    </location>
</feature>
<comment type="catalytic activity">
    <reaction evidence="1 6 7">
        <text>adenosine 5'-phosphosulfate + ATP = 3'-phosphoadenylyl sulfate + ADP + H(+)</text>
        <dbReference type="Rhea" id="RHEA:24152"/>
        <dbReference type="ChEBI" id="CHEBI:15378"/>
        <dbReference type="ChEBI" id="CHEBI:30616"/>
        <dbReference type="ChEBI" id="CHEBI:58243"/>
        <dbReference type="ChEBI" id="CHEBI:58339"/>
        <dbReference type="ChEBI" id="CHEBI:456216"/>
        <dbReference type="EC" id="2.7.1.25"/>
    </reaction>
</comment>
<feature type="binding site" evidence="6">
    <location>
        <begin position="10"/>
        <end position="17"/>
    </location>
    <ligand>
        <name>ATP</name>
        <dbReference type="ChEBI" id="CHEBI:30616"/>
    </ligand>
</feature>
<dbReference type="GO" id="GO:0019379">
    <property type="term" value="P:sulfate assimilation, phosphoadenylyl sulfate reduction by phosphoadenylyl-sulfate reductase (thioredoxin)"/>
    <property type="evidence" value="ECO:0007669"/>
    <property type="project" value="TreeGrafter"/>
</dbReference>
<keyword evidence="3 6" id="KW-0808">Transferase</keyword>
<dbReference type="InterPro" id="IPR027417">
    <property type="entry name" value="P-loop_NTPase"/>
</dbReference>
<keyword evidence="6 7" id="KW-0418">Kinase</keyword>
<gene>
    <name evidence="6 9" type="primary">cysC</name>
    <name evidence="9" type="ORF">C4520_15890</name>
</gene>
<organism evidence="9 10">
    <name type="scientific">Abyssobacteria bacterium (strain SURF_5)</name>
    <dbReference type="NCBI Taxonomy" id="2093360"/>
    <lineage>
        <taxon>Bacteria</taxon>
        <taxon>Pseudomonadati</taxon>
        <taxon>Candidatus Hydrogenedentota</taxon>
        <taxon>Candidatus Abyssobacteria</taxon>
    </lineage>
</organism>
<dbReference type="SUPFAM" id="SSF52540">
    <property type="entry name" value="P-loop containing nucleoside triphosphate hydrolases"/>
    <property type="match status" value="1"/>
</dbReference>
<dbReference type="PANTHER" id="PTHR42700">
    <property type="entry name" value="SULFATE ADENYLYLTRANSFERASE"/>
    <property type="match status" value="1"/>
</dbReference>
<evidence type="ECO:0000313" key="10">
    <source>
        <dbReference type="Proteomes" id="UP000265882"/>
    </source>
</evidence>
<dbReference type="CDD" id="cd02027">
    <property type="entry name" value="APSK"/>
    <property type="match status" value="1"/>
</dbReference>
<accession>A0A3A4NQB5</accession>
<evidence type="ECO:0000256" key="4">
    <source>
        <dbReference type="ARBA" id="ARBA00022741"/>
    </source>
</evidence>
<dbReference type="InterPro" id="IPR059117">
    <property type="entry name" value="APS_kinase_dom"/>
</dbReference>
<dbReference type="UniPathway" id="UPA00140">
    <property type="reaction ID" value="UER00205"/>
</dbReference>